<proteinExistence type="predicted"/>
<reference evidence="2" key="1">
    <citation type="submission" date="2021-02" db="EMBL/GenBank/DDBJ databases">
        <authorList>
            <person name="Dougan E. K."/>
            <person name="Rhodes N."/>
            <person name="Thang M."/>
            <person name="Chan C."/>
        </authorList>
    </citation>
    <scope>NUCLEOTIDE SEQUENCE</scope>
</reference>
<dbReference type="InterPro" id="IPR007263">
    <property type="entry name" value="DCC1-like"/>
</dbReference>
<comment type="caution">
    <text evidence="2">The sequence shown here is derived from an EMBL/GenBank/DDBJ whole genome shotgun (WGS) entry which is preliminary data.</text>
</comment>
<evidence type="ECO:0000313" key="2">
    <source>
        <dbReference type="EMBL" id="CAE8598526.1"/>
    </source>
</evidence>
<feature type="non-terminal residue" evidence="2">
    <location>
        <position position="99"/>
    </location>
</feature>
<dbReference type="GO" id="GO:0015035">
    <property type="term" value="F:protein-disulfide reductase activity"/>
    <property type="evidence" value="ECO:0007669"/>
    <property type="project" value="InterPro"/>
</dbReference>
<feature type="chain" id="PRO_5032426499" description="Thiol-disulfide oxidoreductase DCC" evidence="1">
    <location>
        <begin position="18"/>
        <end position="99"/>
    </location>
</feature>
<dbReference type="Proteomes" id="UP000654075">
    <property type="component" value="Unassembled WGS sequence"/>
</dbReference>
<protein>
    <recommendedName>
        <fullName evidence="4">Thiol-disulfide oxidoreductase DCC</fullName>
    </recommendedName>
</protein>
<keyword evidence="1" id="KW-0732">Signal</keyword>
<dbReference type="Pfam" id="PF04134">
    <property type="entry name" value="DCC1-like"/>
    <property type="match status" value="1"/>
</dbReference>
<evidence type="ECO:0000256" key="1">
    <source>
        <dbReference type="SAM" id="SignalP"/>
    </source>
</evidence>
<organism evidence="2 3">
    <name type="scientific">Polarella glacialis</name>
    <name type="common">Dinoflagellate</name>
    <dbReference type="NCBI Taxonomy" id="89957"/>
    <lineage>
        <taxon>Eukaryota</taxon>
        <taxon>Sar</taxon>
        <taxon>Alveolata</taxon>
        <taxon>Dinophyceae</taxon>
        <taxon>Suessiales</taxon>
        <taxon>Suessiaceae</taxon>
        <taxon>Polarella</taxon>
    </lineage>
</organism>
<feature type="signal peptide" evidence="1">
    <location>
        <begin position="1"/>
        <end position="17"/>
    </location>
</feature>
<dbReference type="OrthoDB" id="410458at2759"/>
<dbReference type="EMBL" id="CAJNNV010010345">
    <property type="protein sequence ID" value="CAE8598526.1"/>
    <property type="molecule type" value="Genomic_DNA"/>
</dbReference>
<gene>
    <name evidence="2" type="ORF">PGLA1383_LOCUS16932</name>
</gene>
<sequence>MAPVHAISATLVALTASAVYYVPEQLKPAPEVETWLFFDGVCNLCDGFVNFVYQGDSTGRIRFGALQKHKELLERLGVGRYAEGGEEAMTTVVVIQGQE</sequence>
<evidence type="ECO:0000313" key="3">
    <source>
        <dbReference type="Proteomes" id="UP000654075"/>
    </source>
</evidence>
<accession>A0A813EBM3</accession>
<keyword evidence="3" id="KW-1185">Reference proteome</keyword>
<name>A0A813EBM3_POLGL</name>
<evidence type="ECO:0008006" key="4">
    <source>
        <dbReference type="Google" id="ProtNLM"/>
    </source>
</evidence>
<dbReference type="AlphaFoldDB" id="A0A813EBM3"/>